<feature type="coiled-coil region" evidence="1">
    <location>
        <begin position="2213"/>
        <end position="2322"/>
    </location>
</feature>
<feature type="region of interest" description="Disordered" evidence="2">
    <location>
        <begin position="132"/>
        <end position="153"/>
    </location>
</feature>
<feature type="region of interest" description="Disordered" evidence="2">
    <location>
        <begin position="1212"/>
        <end position="1249"/>
    </location>
</feature>
<dbReference type="Proteomes" id="UP000095280">
    <property type="component" value="Unplaced"/>
</dbReference>
<evidence type="ECO:0000256" key="1">
    <source>
        <dbReference type="SAM" id="Coils"/>
    </source>
</evidence>
<proteinExistence type="predicted"/>
<dbReference type="WBParaSite" id="maker-uti_cns_0010861-snap-gene-0.3-mRNA-1">
    <property type="protein sequence ID" value="maker-uti_cns_0010861-snap-gene-0.3-mRNA-1"/>
    <property type="gene ID" value="maker-uti_cns_0010861-snap-gene-0.3"/>
</dbReference>
<feature type="region of interest" description="Disordered" evidence="2">
    <location>
        <begin position="747"/>
        <end position="833"/>
    </location>
</feature>
<accession>A0A1I8I9T8</accession>
<feature type="region of interest" description="Disordered" evidence="2">
    <location>
        <begin position="697"/>
        <end position="732"/>
    </location>
</feature>
<evidence type="ECO:0000313" key="4">
    <source>
        <dbReference type="WBParaSite" id="maker-uti_cns_0010861-snap-gene-0.3-mRNA-1"/>
    </source>
</evidence>
<protein>
    <submittedName>
        <fullName evidence="4">RING-type domain-containing protein</fullName>
    </submittedName>
</protein>
<feature type="region of interest" description="Disordered" evidence="2">
    <location>
        <begin position="2107"/>
        <end position="2147"/>
    </location>
</feature>
<reference evidence="4" key="1">
    <citation type="submission" date="2016-11" db="UniProtKB">
        <authorList>
            <consortium name="WormBaseParasite"/>
        </authorList>
    </citation>
    <scope>IDENTIFICATION</scope>
</reference>
<evidence type="ECO:0000256" key="2">
    <source>
        <dbReference type="SAM" id="MobiDB-lite"/>
    </source>
</evidence>
<feature type="compositionally biased region" description="Basic and acidic residues" evidence="2">
    <location>
        <begin position="2131"/>
        <end position="2144"/>
    </location>
</feature>
<keyword evidence="1" id="KW-0175">Coiled coil</keyword>
<organism evidence="3 4">
    <name type="scientific">Macrostomum lignano</name>
    <dbReference type="NCBI Taxonomy" id="282301"/>
    <lineage>
        <taxon>Eukaryota</taxon>
        <taxon>Metazoa</taxon>
        <taxon>Spiralia</taxon>
        <taxon>Lophotrochozoa</taxon>
        <taxon>Platyhelminthes</taxon>
        <taxon>Rhabditophora</taxon>
        <taxon>Macrostomorpha</taxon>
        <taxon>Macrostomida</taxon>
        <taxon>Macrostomidae</taxon>
        <taxon>Macrostomum</taxon>
    </lineage>
</organism>
<evidence type="ECO:0000313" key="3">
    <source>
        <dbReference type="Proteomes" id="UP000095280"/>
    </source>
</evidence>
<feature type="compositionally biased region" description="Basic and acidic residues" evidence="2">
    <location>
        <begin position="703"/>
        <end position="712"/>
    </location>
</feature>
<feature type="region of interest" description="Disordered" evidence="2">
    <location>
        <begin position="1545"/>
        <end position="1593"/>
    </location>
</feature>
<feature type="compositionally biased region" description="Low complexity" evidence="2">
    <location>
        <begin position="761"/>
        <end position="783"/>
    </location>
</feature>
<feature type="compositionally biased region" description="Gly residues" evidence="2">
    <location>
        <begin position="135"/>
        <end position="144"/>
    </location>
</feature>
<feature type="region of interest" description="Disordered" evidence="2">
    <location>
        <begin position="1954"/>
        <end position="1996"/>
    </location>
</feature>
<keyword evidence="3" id="KW-1185">Reference proteome</keyword>
<feature type="compositionally biased region" description="Polar residues" evidence="2">
    <location>
        <begin position="1552"/>
        <end position="1567"/>
    </location>
</feature>
<name>A0A1I8I9T8_9PLAT</name>
<sequence length="2367" mass="254745">RAESAAEFGHCAALPGQAVHAVQLEARVALLGLADLAAAAVRLQPTGLAVAAPFRESENAGRREVVFVQQRVLVLLNVRLHLRRPETGPRRRGRLVLGRQEHLLFNGDIVGVNNNSFGFVFVNIDVANDSAESGSGCGGGGGRRAGQQRGRIGNDNNAVVATTTAAASTCPATNLAEQVLLGDSAARRAAGAAAALTATHRVRSAASKQAHSAGLLLLLLEASLASRLRVADCLPLRLCLASGLLLAVGDAAATMRSARLAVTLTQSPWNHSSQLSQAIMNLVLSVDRHRQYTGLGGLAGLELVRGAAEDIVQGTSVGQQAVNETPSLGLATPASMHHIDLLFEQIRQHPGLGIVQQDDLDHHLEQRCPLAVRAKGSPSKPAAMPQIFADVRYQTAKEDELLTMQKLRYLPTSTLTENCGLDVALHTEHNGLCVDHQASAFTHPVYRCKDESRARVHRAVPLRNFVVPLNLFPMQLAQLYLFLSFYSWQLSVLQWLPRQMLLLVMLLIRASRRLRSVDCLLVRVSLAASLGRGASAEQLLGHLQEGRVGHQMKMFIDESRVISMLDHFDRVTSVDFDRALKANSSLEKKAGISSTKKVNASMMISLSVPDLRRRLCDSRNLCRAHRTWELHLHLEYVGAAHQDNDGRSAGLQQEQAAGQVEDPVVLVRVHWNVGHSGAQSEVASRLQRADGLVSLEQARQHRQGAEQRRADQHPGAGLLAEQPRGGGGPADGLVAIIAEAGQSPVAGQLKSGRSLPGQHGQTGQADRQAAAGQRRQAAGAQQADGEKSRLSELEGGLEDGQTGQQHAGDGPIEGLVDEDGKRQSVGKGVEQAQRNAGNVQQVVFFGEGGGASGGIVEVQRVASGVRQCGQDSDQAELGLGCSGLSSQSALSSTCTTPVSKGNELADSLAKSLRPPTLTAFPTAANPERQCPTRPSSCGRLLLNQNRKDVTTLTMTFTGHGCFGRHWFLRGDRRSELCPFCNLENEDAKYFVCYCPAFNRDRLHYLGAPGRCFAGPRTTHGSSGLIGHQKVVVLATHVDDATAGSCTSRHLEDSTVGVLSAEPGHSEHSTVAGRPHSSQWCHGQYHLPDGALDRPRQPRWYTLGQASLSHMIISPPSQQLRYNEGSGSVAQKIGGRAWPDAQEAGAVLGATLTGEFLSAQAFKVIIKAVVHEAAQVALRPGVDNPALITNVFIDKFAFSNVLHSFETPASAALPRTGPGGIRSRAPGSCSPSPSRTVPGCPLSSRSGAAPTDRRLCRREPGISLEKQTSLDSLLQQLCYINSICCFSSSATSTPSAASEALLHQIYLLLQKLCYIKSICCFSSSATSTPSAASEALLHQLHLLLQKLCYIKSICCFSSSATSTPSAASAALLHQLHLLLQKLCYIKSICCFSSSATSTPSAASAALLHQLHLLLQQLCYINSICCFRSSAISTPSAASEALLYQLHLLLQKLCYINSICCFRSSAISNSEACYPKLPLIHSEACYPKLPLSGGFLLCSILSRFSRISRNSRQASCANRTPSLNSWTSRLEPWVNCSGSSDSFRHSGWNEAGHRSQQTKEPPCRTQRTSLAAPVARPEEPGADDGASTQQARQACCGQTRPRLSTLAKGMEPAQASWYCLPQPLMWQRSIRLSPASCLHRKQSWRPAAQSAHFLAPASPSAASAAAAPSARQTAWNCRQQESHGMTSPPSSHFEHTGARLTLLGACSRRWNSNRPSGAATGVGSPLDFSVPPLSPLSLSCSVAPFCCLAPSAALPGGGGEARVILVRLTRFLGGLAPLNCDISATSAVVEADAAGLQTPLAEGLPASRRRSLHLLGRLVDIDPAEPGHALRPVHSVGQFRLAPGGLPGWRNSGLHVEMRGCRFAALASLLSHVIIVAILALGQYGWLPTLAQSMSPRRYFCPSISSGSTGSDCDTNWSECCGGSADASSCDTSAAAFLSIFCLSMDCFKSAMRSAPVPESGTMTGTSNDNKRQSKSHKQQSQSAAKRSSSERHQAQQLDMPYDPIDLGIEEANKSELPDQDLFLEDENHEEQQQQRDWWETLFPARFGLDSDPLQMAEIEAHSDAQSLRVDPMTPPGRHGNAYRRVWERMQRDEAAAAAAVAAAAAAAAASTRRSSPHSSTEADDVGARSRQSRRDRQHLSSRDKDEGDSDCLWTAEELRLFRGELAKLKKENHVLKAAVRFQAERLSCLDTKCRSQSRQLEAKSGAAGESAKACERYRILAQGLQARTDDAERRCAELRADLALAIEERDRAREEVRDANQRLQQAGAKLARFRQRESNLRDELARDFALREEQIRAEQADQLRQLEDSLADLRAELRKERYLHSATRLGHQQLLSHFSSSTGGSHGNAVCSACGVSATSGDTDIRLF</sequence>